<gene>
    <name evidence="6" type="ORF">NDI56_16185</name>
</gene>
<dbReference type="SMART" id="SM00346">
    <property type="entry name" value="HTH_ICLR"/>
    <property type="match status" value="1"/>
</dbReference>
<keyword evidence="7" id="KW-1185">Reference proteome</keyword>
<evidence type="ECO:0000313" key="7">
    <source>
        <dbReference type="Proteomes" id="UP001259659"/>
    </source>
</evidence>
<dbReference type="InterPro" id="IPR011991">
    <property type="entry name" value="ArsR-like_HTH"/>
</dbReference>
<dbReference type="InterPro" id="IPR029016">
    <property type="entry name" value="GAF-like_dom_sf"/>
</dbReference>
<dbReference type="PANTHER" id="PTHR30136:SF35">
    <property type="entry name" value="HTH-TYPE TRANSCRIPTIONAL REGULATOR RV1719"/>
    <property type="match status" value="1"/>
</dbReference>
<dbReference type="RefSeq" id="WP_310920719.1">
    <property type="nucleotide sequence ID" value="NZ_JAMQON010000005.1"/>
</dbReference>
<dbReference type="Pfam" id="PF01614">
    <property type="entry name" value="IclR_C"/>
    <property type="match status" value="1"/>
</dbReference>
<proteinExistence type="predicted"/>
<name>A0ABU2FGK9_9EURY</name>
<evidence type="ECO:0000256" key="2">
    <source>
        <dbReference type="ARBA" id="ARBA00023125"/>
    </source>
</evidence>
<dbReference type="Pfam" id="PF09339">
    <property type="entry name" value="HTH_IclR"/>
    <property type="match status" value="1"/>
</dbReference>
<keyword evidence="3" id="KW-0804">Transcription</keyword>
<organism evidence="6 7">
    <name type="scientific">Haloarcula saliterrae</name>
    <dbReference type="NCBI Taxonomy" id="2950534"/>
    <lineage>
        <taxon>Archaea</taxon>
        <taxon>Methanobacteriati</taxon>
        <taxon>Methanobacteriota</taxon>
        <taxon>Stenosarchaea group</taxon>
        <taxon>Halobacteria</taxon>
        <taxon>Halobacteriales</taxon>
        <taxon>Haloarculaceae</taxon>
        <taxon>Haloarcula</taxon>
    </lineage>
</organism>
<evidence type="ECO:0000259" key="5">
    <source>
        <dbReference type="PROSITE" id="PS51078"/>
    </source>
</evidence>
<comment type="caution">
    <text evidence="6">The sequence shown here is derived from an EMBL/GenBank/DDBJ whole genome shotgun (WGS) entry which is preliminary data.</text>
</comment>
<dbReference type="CDD" id="cd00090">
    <property type="entry name" value="HTH_ARSR"/>
    <property type="match status" value="1"/>
</dbReference>
<protein>
    <submittedName>
        <fullName evidence="6">IclR family transcriptional regulator</fullName>
    </submittedName>
</protein>
<dbReference type="Gene3D" id="3.30.450.40">
    <property type="match status" value="1"/>
</dbReference>
<dbReference type="Gene3D" id="1.10.10.10">
    <property type="entry name" value="Winged helix-like DNA-binding domain superfamily/Winged helix DNA-binding domain"/>
    <property type="match status" value="1"/>
</dbReference>
<feature type="domain" description="IclR-ED" evidence="5">
    <location>
        <begin position="70"/>
        <end position="255"/>
    </location>
</feature>
<dbReference type="InterPro" id="IPR014757">
    <property type="entry name" value="Tscrpt_reg_IclR_C"/>
</dbReference>
<dbReference type="SUPFAM" id="SSF46785">
    <property type="entry name" value="Winged helix' DNA-binding domain"/>
    <property type="match status" value="1"/>
</dbReference>
<sequence length="255" mass="27953">MAENSAPRTLSTTRTSFKIIEEIANRGGGRVTELASAVDLAPSTVHSHLATLREAEYVTKEGDIYQLGLAFLELGEHVRTRTDAYTIAESYTEQLATETESRAVFVVEEYGRGVYLHTFSGEHAVWKYSTVGKRAPLHATAAGKAVLSQLPRDRVDEIIDQRGLAAETDNTITDRETLLEELEAIRERGYAINDEEQLDGVKAVGVPVSGPTGQVLGAFSVASPANRMRGEWFETELPDIVLATVNEFQLEISLT</sequence>
<dbReference type="InterPro" id="IPR036390">
    <property type="entry name" value="WH_DNA-bd_sf"/>
</dbReference>
<accession>A0ABU2FGK9</accession>
<dbReference type="PROSITE" id="PS51077">
    <property type="entry name" value="HTH_ICLR"/>
    <property type="match status" value="1"/>
</dbReference>
<dbReference type="EMBL" id="JAMQON010000005">
    <property type="protein sequence ID" value="MDS0260941.1"/>
    <property type="molecule type" value="Genomic_DNA"/>
</dbReference>
<evidence type="ECO:0000259" key="4">
    <source>
        <dbReference type="PROSITE" id="PS51077"/>
    </source>
</evidence>
<dbReference type="InterPro" id="IPR036388">
    <property type="entry name" value="WH-like_DNA-bd_sf"/>
</dbReference>
<evidence type="ECO:0000313" key="6">
    <source>
        <dbReference type="EMBL" id="MDS0260941.1"/>
    </source>
</evidence>
<keyword evidence="1" id="KW-0805">Transcription regulation</keyword>
<dbReference type="InterPro" id="IPR005471">
    <property type="entry name" value="Tscrpt_reg_IclR_N"/>
</dbReference>
<dbReference type="Proteomes" id="UP001259659">
    <property type="component" value="Unassembled WGS sequence"/>
</dbReference>
<dbReference type="SUPFAM" id="SSF55781">
    <property type="entry name" value="GAF domain-like"/>
    <property type="match status" value="1"/>
</dbReference>
<dbReference type="InterPro" id="IPR050707">
    <property type="entry name" value="HTH_MetabolicPath_Reg"/>
</dbReference>
<dbReference type="PROSITE" id="PS51078">
    <property type="entry name" value="ICLR_ED"/>
    <property type="match status" value="1"/>
</dbReference>
<evidence type="ECO:0000256" key="3">
    <source>
        <dbReference type="ARBA" id="ARBA00023163"/>
    </source>
</evidence>
<keyword evidence="2" id="KW-0238">DNA-binding</keyword>
<reference evidence="6 7" key="1">
    <citation type="submission" date="2022-06" db="EMBL/GenBank/DDBJ databases">
        <title>Haloarcula sp. a new haloarchaeum isolate from saline soil.</title>
        <authorList>
            <person name="Strakova D."/>
            <person name="Galisteo C."/>
            <person name="Sanchez-Porro C."/>
            <person name="Ventosa A."/>
        </authorList>
    </citation>
    <scope>NUCLEOTIDE SEQUENCE [LARGE SCALE GENOMIC DNA]</scope>
    <source>
        <strain evidence="6 7">S1CR25-12</strain>
    </source>
</reference>
<feature type="domain" description="HTH iclR-type" evidence="4">
    <location>
        <begin position="10"/>
        <end position="69"/>
    </location>
</feature>
<dbReference type="PANTHER" id="PTHR30136">
    <property type="entry name" value="HELIX-TURN-HELIX TRANSCRIPTIONAL REGULATOR, ICLR FAMILY"/>
    <property type="match status" value="1"/>
</dbReference>
<evidence type="ECO:0000256" key="1">
    <source>
        <dbReference type="ARBA" id="ARBA00023015"/>
    </source>
</evidence>